<dbReference type="PATRIC" id="fig|294.194.peg.6992"/>
<proteinExistence type="predicted"/>
<dbReference type="Proteomes" id="UP000061348">
    <property type="component" value="Unassembled WGS sequence"/>
</dbReference>
<reference evidence="1 2" key="1">
    <citation type="submission" date="2015-05" db="EMBL/GenBank/DDBJ databases">
        <title>A genomic and transcriptomic approach to investigate the blue pigment phenotype in Pseudomonas fluorescens.</title>
        <authorList>
            <person name="Andreani N.A."/>
            <person name="Cardazzo B."/>
        </authorList>
    </citation>
    <scope>NUCLEOTIDE SEQUENCE [LARGE SCALE GENOMIC DNA]</scope>
    <source>
        <strain evidence="1 2">Ps_22</strain>
    </source>
</reference>
<dbReference type="RefSeq" id="WP_060765474.1">
    <property type="nucleotide sequence ID" value="NZ_LCYA01000323.1"/>
</dbReference>
<gene>
    <name evidence="1" type="ORF">PFLmoz3_06280</name>
</gene>
<evidence type="ECO:0000313" key="1">
    <source>
        <dbReference type="EMBL" id="KWV69164.1"/>
    </source>
</evidence>
<organism evidence="1 2">
    <name type="scientific">Pseudomonas fluorescens</name>
    <dbReference type="NCBI Taxonomy" id="294"/>
    <lineage>
        <taxon>Bacteria</taxon>
        <taxon>Pseudomonadati</taxon>
        <taxon>Pseudomonadota</taxon>
        <taxon>Gammaproteobacteria</taxon>
        <taxon>Pseudomonadales</taxon>
        <taxon>Pseudomonadaceae</taxon>
        <taxon>Pseudomonas</taxon>
    </lineage>
</organism>
<sequence length="140" mass="16075">MFRSHETVAEGTPNFFGDGYSNWRMFERHLAHPWYHVVLEERLEGTVWPRTMMISDVDMLEEILSQQTSEFVVTEIQVVTPGWMNKAGKWIMEGLSGLLVGYDSTGRRVCLHNINDEKAYTDAPGILIDAHSLKGMRVIF</sequence>
<dbReference type="AlphaFoldDB" id="A0A120FVZ8"/>
<comment type="caution">
    <text evidence="1">The sequence shown here is derived from an EMBL/GenBank/DDBJ whole genome shotgun (WGS) entry which is preliminary data.</text>
</comment>
<protein>
    <submittedName>
        <fullName evidence="1">Uncharacterized protein</fullName>
    </submittedName>
</protein>
<accession>A0A120FVZ8</accession>
<name>A0A120FVZ8_PSEFL</name>
<evidence type="ECO:0000313" key="2">
    <source>
        <dbReference type="Proteomes" id="UP000061348"/>
    </source>
</evidence>
<dbReference type="EMBL" id="LCYA01000323">
    <property type="protein sequence ID" value="KWV69164.1"/>
    <property type="molecule type" value="Genomic_DNA"/>
</dbReference>